<organism evidence="3 4">
    <name type="scientific">Planobispora siamensis</name>
    <dbReference type="NCBI Taxonomy" id="936338"/>
    <lineage>
        <taxon>Bacteria</taxon>
        <taxon>Bacillati</taxon>
        <taxon>Actinomycetota</taxon>
        <taxon>Actinomycetes</taxon>
        <taxon>Streptosporangiales</taxon>
        <taxon>Streptosporangiaceae</taxon>
        <taxon>Planobispora</taxon>
    </lineage>
</organism>
<accession>A0A8J3SM50</accession>
<dbReference type="InterPro" id="IPR000868">
    <property type="entry name" value="Isochorismatase-like_dom"/>
</dbReference>
<comment type="caution">
    <text evidence="3">The sequence shown here is derived from an EMBL/GenBank/DDBJ whole genome shotgun (WGS) entry which is preliminary data.</text>
</comment>
<evidence type="ECO:0000313" key="4">
    <source>
        <dbReference type="Proteomes" id="UP000619788"/>
    </source>
</evidence>
<sequence length="217" mass="24233">MAGIPYITPYPMPDVGELPENTAQWSIDPDRAVLLLHDMQHFFLRAFPRGEAPVTDLLRNARALRERCAALGVPVAYTAQPGGMTEEQRGLLKDFWGPGMTADEDQRRVVEEVAPRPGDLVLTKWRYSAFHRSPLLRWLRDRGRDQLIIAGVYAHVGILMTANDAFAQDVQPFLVADAIADFTAEEHRLALRYVAGRCGVVTTAKQLLTDLPEEAGR</sequence>
<dbReference type="PANTHER" id="PTHR43540">
    <property type="entry name" value="PEROXYUREIDOACRYLATE/UREIDOACRYLATE AMIDOHYDROLASE-RELATED"/>
    <property type="match status" value="1"/>
</dbReference>
<feature type="domain" description="Isochorismatase-like" evidence="2">
    <location>
        <begin position="33"/>
        <end position="206"/>
    </location>
</feature>
<evidence type="ECO:0000313" key="3">
    <source>
        <dbReference type="EMBL" id="GIH94885.1"/>
    </source>
</evidence>
<dbReference type="InterPro" id="IPR036380">
    <property type="entry name" value="Isochorismatase-like_sf"/>
</dbReference>
<dbReference type="Proteomes" id="UP000619788">
    <property type="component" value="Unassembled WGS sequence"/>
</dbReference>
<gene>
    <name evidence="3" type="ORF">Psi01_55150</name>
</gene>
<evidence type="ECO:0000259" key="2">
    <source>
        <dbReference type="Pfam" id="PF00857"/>
    </source>
</evidence>
<dbReference type="InterPro" id="IPR050272">
    <property type="entry name" value="Isochorismatase-like_hydrls"/>
</dbReference>
<dbReference type="AlphaFoldDB" id="A0A8J3SM50"/>
<keyword evidence="4" id="KW-1185">Reference proteome</keyword>
<dbReference type="GO" id="GO:0008908">
    <property type="term" value="F:isochorismatase activity"/>
    <property type="evidence" value="ECO:0007669"/>
    <property type="project" value="InterPro"/>
</dbReference>
<dbReference type="EMBL" id="BOOJ01000047">
    <property type="protein sequence ID" value="GIH94885.1"/>
    <property type="molecule type" value="Genomic_DNA"/>
</dbReference>
<evidence type="ECO:0000256" key="1">
    <source>
        <dbReference type="ARBA" id="ARBA00022801"/>
    </source>
</evidence>
<dbReference type="InterPro" id="IPR016291">
    <property type="entry name" value="Isochorismatase"/>
</dbReference>
<dbReference type="PRINTS" id="PR01398">
    <property type="entry name" value="ISCHRISMTASE"/>
</dbReference>
<name>A0A8J3SM50_9ACTN</name>
<dbReference type="PIRSF" id="PIRSF001111">
    <property type="entry name" value="Isochorismatase"/>
    <property type="match status" value="1"/>
</dbReference>
<dbReference type="SUPFAM" id="SSF52499">
    <property type="entry name" value="Isochorismatase-like hydrolases"/>
    <property type="match status" value="1"/>
</dbReference>
<proteinExistence type="predicted"/>
<dbReference type="PANTHER" id="PTHR43540:SF3">
    <property type="entry name" value="ENTEROBACTIN SYNTHASE COMPONENT B"/>
    <property type="match status" value="1"/>
</dbReference>
<dbReference type="Gene3D" id="3.40.50.850">
    <property type="entry name" value="Isochorismatase-like"/>
    <property type="match status" value="1"/>
</dbReference>
<protein>
    <submittedName>
        <fullName evidence="3">Putative isochorismatase (Phenazine biosynthesis) PhzD</fullName>
    </submittedName>
</protein>
<reference evidence="3 4" key="1">
    <citation type="submission" date="2021-01" db="EMBL/GenBank/DDBJ databases">
        <title>Whole genome shotgun sequence of Planobispora siamensis NBRC 107568.</title>
        <authorList>
            <person name="Komaki H."/>
            <person name="Tamura T."/>
        </authorList>
    </citation>
    <scope>NUCLEOTIDE SEQUENCE [LARGE SCALE GENOMIC DNA]</scope>
    <source>
        <strain evidence="3 4">NBRC 107568</strain>
    </source>
</reference>
<dbReference type="Pfam" id="PF00857">
    <property type="entry name" value="Isochorismatase"/>
    <property type="match status" value="1"/>
</dbReference>
<keyword evidence="1" id="KW-0378">Hydrolase</keyword>